<gene>
    <name evidence="2" type="ORF">OC929_00670</name>
</gene>
<dbReference type="Gene3D" id="2.180.10.10">
    <property type="entry name" value="RHS repeat-associated core"/>
    <property type="match status" value="1"/>
</dbReference>
<dbReference type="EMBL" id="JAOSLA010000001">
    <property type="protein sequence ID" value="MCU7236550.1"/>
    <property type="molecule type" value="Genomic_DNA"/>
</dbReference>
<accession>A0ABT2V479</accession>
<reference evidence="2" key="1">
    <citation type="journal article" date="2022" name="Microbiol. Spectr.">
        <title>An Nuclear Magnetic Resonance Fingerprint Matching Approach for the Identification and Structural Re-Evaluation of Pseudomonas Lipopeptides.</title>
        <authorList>
            <person name="De Roo V."/>
            <person name="Verleysen Y."/>
            <person name="Kovacs B."/>
            <person name="De Vleeschouwer M."/>
            <person name="Muangkaew P."/>
            <person name="Girard L."/>
            <person name="Hofte M."/>
            <person name="De Mot R."/>
            <person name="Madder A."/>
            <person name="Geudens N."/>
            <person name="Martins J.C."/>
        </authorList>
    </citation>
    <scope>NUCLEOTIDE SEQUENCE</scope>
    <source>
        <strain evidence="2">COR51</strain>
    </source>
</reference>
<reference evidence="2" key="3">
    <citation type="journal article" date="2023" name="mSystems">
        <title>Charting the Lipopeptidome of Nonpathogenic Pseudomonas.</title>
        <authorList>
            <person name="Cesa-Luna C."/>
            <person name="Geudens N."/>
            <person name="Girard L."/>
            <person name="De Roo V."/>
            <person name="Maklad H.R."/>
            <person name="Martins J.C."/>
            <person name="Hofte M."/>
            <person name="De Mot R."/>
        </authorList>
    </citation>
    <scope>NUCLEOTIDE SEQUENCE</scope>
    <source>
        <strain evidence="2">COR51</strain>
    </source>
</reference>
<evidence type="ECO:0000313" key="3">
    <source>
        <dbReference type="Proteomes" id="UP001139994"/>
    </source>
</evidence>
<feature type="region of interest" description="Disordered" evidence="1">
    <location>
        <begin position="217"/>
        <end position="253"/>
    </location>
</feature>
<feature type="compositionally biased region" description="Polar residues" evidence="1">
    <location>
        <begin position="235"/>
        <end position="253"/>
    </location>
</feature>
<dbReference type="Proteomes" id="UP001139994">
    <property type="component" value="Unassembled WGS sequence"/>
</dbReference>
<name>A0ABT2V479_9PSED</name>
<proteinExistence type="predicted"/>
<dbReference type="InterPro" id="IPR022385">
    <property type="entry name" value="Rhs_assc_core"/>
</dbReference>
<organism evidence="2 3">
    <name type="scientific">Pseudomonas peradeniyensis</name>
    <dbReference type="NCBI Taxonomy" id="2745488"/>
    <lineage>
        <taxon>Bacteria</taxon>
        <taxon>Pseudomonadati</taxon>
        <taxon>Pseudomonadota</taxon>
        <taxon>Gammaproteobacteria</taxon>
        <taxon>Pseudomonadales</taxon>
        <taxon>Pseudomonadaceae</taxon>
        <taxon>Pseudomonas</taxon>
    </lineage>
</organism>
<keyword evidence="3" id="KW-1185">Reference proteome</keyword>
<evidence type="ECO:0000256" key="1">
    <source>
        <dbReference type="SAM" id="MobiDB-lite"/>
    </source>
</evidence>
<dbReference type="SUPFAM" id="SSF56399">
    <property type="entry name" value="ADP-ribosylation"/>
    <property type="match status" value="1"/>
</dbReference>
<protein>
    <submittedName>
        <fullName evidence="2">RHS repeat-associated core domain-containing protein</fullName>
    </submittedName>
</protein>
<dbReference type="RefSeq" id="WP_262950016.1">
    <property type="nucleotide sequence ID" value="NZ_JAOSLA010000001.1"/>
</dbReference>
<dbReference type="NCBIfam" id="TIGR03696">
    <property type="entry name" value="Rhs_assc_core"/>
    <property type="match status" value="1"/>
</dbReference>
<reference evidence="2" key="2">
    <citation type="submission" date="2022-09" db="EMBL/GenBank/DDBJ databases">
        <authorList>
            <person name="Cesa-Luna C."/>
            <person name="Girard L."/>
            <person name="Lood C."/>
            <person name="Hofte M."/>
            <person name="De Mot R."/>
        </authorList>
    </citation>
    <scope>NUCLEOTIDE SEQUENCE</scope>
    <source>
        <strain evidence="2">COR51</strain>
    </source>
</reference>
<comment type="caution">
    <text evidence="2">The sequence shown here is derived from an EMBL/GenBank/DDBJ whole genome shotgun (WGS) entry which is preliminary data.</text>
</comment>
<sequence>MPTYLLACDRQNSPIDGVGYPGRSYTAYGAVPSRIGPITGFCGQPRDARLDRYPLGNGHRRYNPILMRFHEPDALSPFGEGGINAYAYCGADPINRNDPTGRIPGAVMAGASVIQHMLGVAWTWRTWPQGGGLAVTSALSKKAGHAFLVTAIALKATDTPGAQVFTLVGVGALGTASALKHLELTLKNRASGMVGVQSQGSDSGVPLMATLPVNGPPGGLEQVVTERPPDPLNIPSDTSQRAYNTRQTDVVDV</sequence>
<evidence type="ECO:0000313" key="2">
    <source>
        <dbReference type="EMBL" id="MCU7236550.1"/>
    </source>
</evidence>